<sequence length="152" mass="17423">MPNSFFLMASFALSLFLSASPFSKQTCFLRFQPISSDIDPTLTKFWCQNGGDVTYKCFFSSCHVHTAPLNVSLRFERCINQYNDSFRYVWPTAFTASWANRSVSVLSGDKVTSLDSRREEIEAYQRIKCLWGNSNNEPNLVRPDCDKCDPGW</sequence>
<dbReference type="Proteomes" id="UP000765509">
    <property type="component" value="Unassembled WGS sequence"/>
</dbReference>
<keyword evidence="1" id="KW-0732">Signal</keyword>
<evidence type="ECO:0008006" key="4">
    <source>
        <dbReference type="Google" id="ProtNLM"/>
    </source>
</evidence>
<organism evidence="2 3">
    <name type="scientific">Austropuccinia psidii MF-1</name>
    <dbReference type="NCBI Taxonomy" id="1389203"/>
    <lineage>
        <taxon>Eukaryota</taxon>
        <taxon>Fungi</taxon>
        <taxon>Dikarya</taxon>
        <taxon>Basidiomycota</taxon>
        <taxon>Pucciniomycotina</taxon>
        <taxon>Pucciniomycetes</taxon>
        <taxon>Pucciniales</taxon>
        <taxon>Sphaerophragmiaceae</taxon>
        <taxon>Austropuccinia</taxon>
    </lineage>
</organism>
<protein>
    <recommendedName>
        <fullName evidence="4">Cyanovirin-N domain-containing protein</fullName>
    </recommendedName>
</protein>
<name>A0A9Q3DV14_9BASI</name>
<keyword evidence="3" id="KW-1185">Reference proteome</keyword>
<evidence type="ECO:0000313" key="3">
    <source>
        <dbReference type="Proteomes" id="UP000765509"/>
    </source>
</evidence>
<dbReference type="AlphaFoldDB" id="A0A9Q3DV14"/>
<reference evidence="2" key="1">
    <citation type="submission" date="2021-03" db="EMBL/GenBank/DDBJ databases">
        <title>Draft genome sequence of rust myrtle Austropuccinia psidii MF-1, a brazilian biotype.</title>
        <authorList>
            <person name="Quecine M.C."/>
            <person name="Pachon D.M.R."/>
            <person name="Bonatelli M.L."/>
            <person name="Correr F.H."/>
            <person name="Franceschini L.M."/>
            <person name="Leite T.F."/>
            <person name="Margarido G.R.A."/>
            <person name="Almeida C.A."/>
            <person name="Ferrarezi J.A."/>
            <person name="Labate C.A."/>
        </authorList>
    </citation>
    <scope>NUCLEOTIDE SEQUENCE</scope>
    <source>
        <strain evidence="2">MF-1</strain>
    </source>
</reference>
<evidence type="ECO:0000256" key="1">
    <source>
        <dbReference type="SAM" id="SignalP"/>
    </source>
</evidence>
<feature type="signal peptide" evidence="1">
    <location>
        <begin position="1"/>
        <end position="19"/>
    </location>
</feature>
<evidence type="ECO:0000313" key="2">
    <source>
        <dbReference type="EMBL" id="MBW0509789.1"/>
    </source>
</evidence>
<feature type="chain" id="PRO_5040388107" description="Cyanovirin-N domain-containing protein" evidence="1">
    <location>
        <begin position="20"/>
        <end position="152"/>
    </location>
</feature>
<proteinExistence type="predicted"/>
<dbReference type="EMBL" id="AVOT02021158">
    <property type="protein sequence ID" value="MBW0509789.1"/>
    <property type="molecule type" value="Genomic_DNA"/>
</dbReference>
<accession>A0A9Q3DV14</accession>
<gene>
    <name evidence="2" type="ORF">O181_049504</name>
</gene>
<comment type="caution">
    <text evidence="2">The sequence shown here is derived from an EMBL/GenBank/DDBJ whole genome shotgun (WGS) entry which is preliminary data.</text>
</comment>